<gene>
    <name evidence="3" type="ORF">GGU10DRAFT_379518</name>
</gene>
<dbReference type="InterPro" id="IPR011009">
    <property type="entry name" value="Kinase-like_dom_sf"/>
</dbReference>
<evidence type="ECO:0000259" key="2">
    <source>
        <dbReference type="PROSITE" id="PS50011"/>
    </source>
</evidence>
<keyword evidence="1" id="KW-0732">Signal</keyword>
<protein>
    <recommendedName>
        <fullName evidence="2">Protein kinase domain-containing protein</fullName>
    </recommendedName>
</protein>
<feature type="signal peptide" evidence="1">
    <location>
        <begin position="1"/>
        <end position="21"/>
    </location>
</feature>
<proteinExistence type="predicted"/>
<dbReference type="GO" id="GO:0005524">
    <property type="term" value="F:ATP binding"/>
    <property type="evidence" value="ECO:0007669"/>
    <property type="project" value="InterPro"/>
</dbReference>
<evidence type="ECO:0000313" key="3">
    <source>
        <dbReference type="EMBL" id="KAJ3781463.1"/>
    </source>
</evidence>
<dbReference type="EMBL" id="MU793556">
    <property type="protein sequence ID" value="KAJ3781463.1"/>
    <property type="molecule type" value="Genomic_DNA"/>
</dbReference>
<evidence type="ECO:0000313" key="4">
    <source>
        <dbReference type="Proteomes" id="UP001163798"/>
    </source>
</evidence>
<evidence type="ECO:0000256" key="1">
    <source>
        <dbReference type="SAM" id="SignalP"/>
    </source>
</evidence>
<keyword evidence="4" id="KW-1185">Reference proteome</keyword>
<dbReference type="InterPro" id="IPR000719">
    <property type="entry name" value="Prot_kinase_dom"/>
</dbReference>
<feature type="chain" id="PRO_5041449648" description="Protein kinase domain-containing protein" evidence="1">
    <location>
        <begin position="22"/>
        <end position="241"/>
    </location>
</feature>
<dbReference type="SUPFAM" id="SSF56112">
    <property type="entry name" value="Protein kinase-like (PK-like)"/>
    <property type="match status" value="1"/>
</dbReference>
<comment type="caution">
    <text evidence="3">The sequence shown here is derived from an EMBL/GenBank/DDBJ whole genome shotgun (WGS) entry which is preliminary data.</text>
</comment>
<dbReference type="AlphaFoldDB" id="A0AA38KX55"/>
<dbReference type="Proteomes" id="UP001163798">
    <property type="component" value="Unassembled WGS sequence"/>
</dbReference>
<feature type="domain" description="Protein kinase" evidence="2">
    <location>
        <begin position="58"/>
        <end position="241"/>
    </location>
</feature>
<dbReference type="GO" id="GO:0004672">
    <property type="term" value="F:protein kinase activity"/>
    <property type="evidence" value="ECO:0007669"/>
    <property type="project" value="InterPro"/>
</dbReference>
<organism evidence="3 4">
    <name type="scientific">Lentinula aff. detonsa</name>
    <dbReference type="NCBI Taxonomy" id="2804958"/>
    <lineage>
        <taxon>Eukaryota</taxon>
        <taxon>Fungi</taxon>
        <taxon>Dikarya</taxon>
        <taxon>Basidiomycota</taxon>
        <taxon>Agaricomycotina</taxon>
        <taxon>Agaricomycetes</taxon>
        <taxon>Agaricomycetidae</taxon>
        <taxon>Agaricales</taxon>
        <taxon>Marasmiineae</taxon>
        <taxon>Omphalotaceae</taxon>
        <taxon>Lentinula</taxon>
    </lineage>
</organism>
<sequence>MRHFIFVCISLLTLLPSFVFGITSDDVAKLRGIKAQEMSKTVTSQDRTTYFSHDISGRLSQAKKLAGAKGKYTKAIYTWTEDGTSVIMKILSLKASRDEVIGEAKALSKLNDLRGTGRVNMRSIIHNKMFPAIIMSKKTGESYFSSQAYKQTHKKARGALLQSVKEKVCEEVARVASTTGILHYDNQPDNILITFSKDGSNVLSVQLIDYGPPYTYAVDTSVSKESIVDVCQSSSVWKLWQ</sequence>
<reference evidence="3" key="1">
    <citation type="submission" date="2022-08" db="EMBL/GenBank/DDBJ databases">
        <authorList>
            <consortium name="DOE Joint Genome Institute"/>
            <person name="Min B."/>
            <person name="Riley R."/>
            <person name="Sierra-Patev S."/>
            <person name="Naranjo-Ortiz M."/>
            <person name="Looney B."/>
            <person name="Konkel Z."/>
            <person name="Slot J.C."/>
            <person name="Sakamoto Y."/>
            <person name="Steenwyk J.L."/>
            <person name="Rokas A."/>
            <person name="Carro J."/>
            <person name="Camarero S."/>
            <person name="Ferreira P."/>
            <person name="Molpeceres G."/>
            <person name="Ruiz-Duenas F.J."/>
            <person name="Serrano A."/>
            <person name="Henrissat B."/>
            <person name="Drula E."/>
            <person name="Hughes K.W."/>
            <person name="Mata J.L."/>
            <person name="Ishikawa N.K."/>
            <person name="Vargas-Isla R."/>
            <person name="Ushijima S."/>
            <person name="Smith C.A."/>
            <person name="Ahrendt S."/>
            <person name="Andreopoulos W."/>
            <person name="He G."/>
            <person name="Labutti K."/>
            <person name="Lipzen A."/>
            <person name="Ng V."/>
            <person name="Sandor L."/>
            <person name="Barry K."/>
            <person name="Martinez A.T."/>
            <person name="Xiao Y."/>
            <person name="Gibbons J.G."/>
            <person name="Terashima K."/>
            <person name="Hibbett D.S."/>
            <person name="Grigoriev I.V."/>
        </authorList>
    </citation>
    <scope>NUCLEOTIDE SEQUENCE</scope>
    <source>
        <strain evidence="3">TFB10291</strain>
    </source>
</reference>
<dbReference type="PROSITE" id="PS50011">
    <property type="entry name" value="PROTEIN_KINASE_DOM"/>
    <property type="match status" value="1"/>
</dbReference>
<dbReference type="Gene3D" id="1.10.510.10">
    <property type="entry name" value="Transferase(Phosphotransferase) domain 1"/>
    <property type="match status" value="1"/>
</dbReference>
<name>A0AA38KX55_9AGAR</name>
<accession>A0AA38KX55</accession>